<name>A0A938XSM4_9FIRM</name>
<evidence type="ECO:0000256" key="6">
    <source>
        <dbReference type="ARBA" id="ARBA00022840"/>
    </source>
</evidence>
<reference evidence="10" key="1">
    <citation type="submission" date="2021-01" db="EMBL/GenBank/DDBJ databases">
        <title>Genomic Encyclopedia of Type Strains, Phase IV (KMG-IV): sequencing the most valuable type-strain genomes for metagenomic binning, comparative biology and taxonomic classification.</title>
        <authorList>
            <person name="Goeker M."/>
        </authorList>
    </citation>
    <scope>NUCLEOTIDE SEQUENCE</scope>
    <source>
        <strain evidence="10">DSM 23230</strain>
    </source>
</reference>
<keyword evidence="3 8" id="KW-0808">Transferase</keyword>
<evidence type="ECO:0000256" key="8">
    <source>
        <dbReference type="HAMAP-Rule" id="MF_00376"/>
    </source>
</evidence>
<keyword evidence="2 8" id="KW-0963">Cytoplasm</keyword>
<comment type="catalytic activity">
    <reaction evidence="8">
        <text>3'-dephospho-CoA + ATP = ADP + CoA + H(+)</text>
        <dbReference type="Rhea" id="RHEA:18245"/>
        <dbReference type="ChEBI" id="CHEBI:15378"/>
        <dbReference type="ChEBI" id="CHEBI:30616"/>
        <dbReference type="ChEBI" id="CHEBI:57287"/>
        <dbReference type="ChEBI" id="CHEBI:57328"/>
        <dbReference type="ChEBI" id="CHEBI:456216"/>
        <dbReference type="EC" id="2.7.1.24"/>
    </reaction>
</comment>
<accession>A0A938XSM4</accession>
<evidence type="ECO:0000256" key="9">
    <source>
        <dbReference type="NCBIfam" id="TIGR00152"/>
    </source>
</evidence>
<dbReference type="RefSeq" id="WP_204701849.1">
    <property type="nucleotide sequence ID" value="NZ_JAFBDQ010000009.1"/>
</dbReference>
<keyword evidence="11" id="KW-1185">Reference proteome</keyword>
<dbReference type="PANTHER" id="PTHR10695">
    <property type="entry name" value="DEPHOSPHO-COA KINASE-RELATED"/>
    <property type="match status" value="1"/>
</dbReference>
<evidence type="ECO:0000256" key="4">
    <source>
        <dbReference type="ARBA" id="ARBA00022741"/>
    </source>
</evidence>
<dbReference type="PANTHER" id="PTHR10695:SF46">
    <property type="entry name" value="BIFUNCTIONAL COENZYME A SYNTHASE-RELATED"/>
    <property type="match status" value="1"/>
</dbReference>
<sequence length="194" mass="22417">MKIGLTGGIASGKSTVSRFLQSLGAKVVDADEIAHELMKPKQKLWQKVVGHFGEEILKAEQEIDRDKLGTIIFNNPQQREKLDQLTHPIIISEIKARVEKLEQSYEIVIAEIPLLIEVGMIDFFAEVWLVYLKRTVQIKRLMQRDDINREAAVKKIESQMPLDEKKEYADRIIVNNGSQEELEKQVQKLWRKII</sequence>
<organism evidence="10 11">
    <name type="scientific">Halanaerobacter jeridensis</name>
    <dbReference type="NCBI Taxonomy" id="706427"/>
    <lineage>
        <taxon>Bacteria</taxon>
        <taxon>Bacillati</taxon>
        <taxon>Bacillota</taxon>
        <taxon>Clostridia</taxon>
        <taxon>Halanaerobiales</taxon>
        <taxon>Halobacteroidaceae</taxon>
        <taxon>Halanaerobacter</taxon>
    </lineage>
</organism>
<dbReference type="EMBL" id="JAFBDQ010000009">
    <property type="protein sequence ID" value="MBM7557084.1"/>
    <property type="molecule type" value="Genomic_DNA"/>
</dbReference>
<dbReference type="PROSITE" id="PS51219">
    <property type="entry name" value="DPCK"/>
    <property type="match status" value="1"/>
</dbReference>
<dbReference type="EC" id="2.7.1.24" evidence="8 9"/>
<comment type="caution">
    <text evidence="10">The sequence shown here is derived from an EMBL/GenBank/DDBJ whole genome shotgun (WGS) entry which is preliminary data.</text>
</comment>
<dbReference type="GO" id="GO:0005737">
    <property type="term" value="C:cytoplasm"/>
    <property type="evidence" value="ECO:0007669"/>
    <property type="project" value="UniProtKB-SubCell"/>
</dbReference>
<keyword evidence="6 8" id="KW-0067">ATP-binding</keyword>
<dbReference type="InterPro" id="IPR001977">
    <property type="entry name" value="Depp_CoAkinase"/>
</dbReference>
<feature type="binding site" evidence="8">
    <location>
        <begin position="10"/>
        <end position="15"/>
    </location>
    <ligand>
        <name>ATP</name>
        <dbReference type="ChEBI" id="CHEBI:30616"/>
    </ligand>
</feature>
<dbReference type="InterPro" id="IPR027417">
    <property type="entry name" value="P-loop_NTPase"/>
</dbReference>
<evidence type="ECO:0000256" key="3">
    <source>
        <dbReference type="ARBA" id="ARBA00022679"/>
    </source>
</evidence>
<gene>
    <name evidence="8" type="primary">coaE</name>
    <name evidence="10" type="ORF">JOC47_001938</name>
</gene>
<evidence type="ECO:0000313" key="10">
    <source>
        <dbReference type="EMBL" id="MBM7557084.1"/>
    </source>
</evidence>
<keyword evidence="7 8" id="KW-0173">Coenzyme A biosynthesis</keyword>
<keyword evidence="5 8" id="KW-0418">Kinase</keyword>
<comment type="function">
    <text evidence="8">Catalyzes the phosphorylation of the 3'-hydroxyl group of dephosphocoenzyme A to form coenzyme A.</text>
</comment>
<dbReference type="NCBIfam" id="TIGR00152">
    <property type="entry name" value="dephospho-CoA kinase"/>
    <property type="match status" value="1"/>
</dbReference>
<evidence type="ECO:0000256" key="1">
    <source>
        <dbReference type="ARBA" id="ARBA00009018"/>
    </source>
</evidence>
<evidence type="ECO:0000256" key="2">
    <source>
        <dbReference type="ARBA" id="ARBA00022490"/>
    </source>
</evidence>
<dbReference type="CDD" id="cd02022">
    <property type="entry name" value="DPCK"/>
    <property type="match status" value="1"/>
</dbReference>
<comment type="pathway">
    <text evidence="8">Cofactor biosynthesis; coenzyme A biosynthesis; CoA from (R)-pantothenate: step 5/5.</text>
</comment>
<evidence type="ECO:0000256" key="7">
    <source>
        <dbReference type="ARBA" id="ARBA00022993"/>
    </source>
</evidence>
<dbReference type="Gene3D" id="3.40.50.300">
    <property type="entry name" value="P-loop containing nucleotide triphosphate hydrolases"/>
    <property type="match status" value="1"/>
</dbReference>
<dbReference type="Pfam" id="PF01121">
    <property type="entry name" value="CoaE"/>
    <property type="match status" value="1"/>
</dbReference>
<proteinExistence type="inferred from homology"/>
<dbReference type="HAMAP" id="MF_00376">
    <property type="entry name" value="Dephospho_CoA_kinase"/>
    <property type="match status" value="1"/>
</dbReference>
<evidence type="ECO:0000256" key="5">
    <source>
        <dbReference type="ARBA" id="ARBA00022777"/>
    </source>
</evidence>
<dbReference type="FunFam" id="3.40.50.300:FF:000991">
    <property type="entry name" value="Dephospho-CoA kinase"/>
    <property type="match status" value="1"/>
</dbReference>
<evidence type="ECO:0000313" key="11">
    <source>
        <dbReference type="Proteomes" id="UP000774000"/>
    </source>
</evidence>
<dbReference type="Proteomes" id="UP000774000">
    <property type="component" value="Unassembled WGS sequence"/>
</dbReference>
<dbReference type="GO" id="GO:0015937">
    <property type="term" value="P:coenzyme A biosynthetic process"/>
    <property type="evidence" value="ECO:0007669"/>
    <property type="project" value="UniProtKB-UniRule"/>
</dbReference>
<dbReference type="GO" id="GO:0005524">
    <property type="term" value="F:ATP binding"/>
    <property type="evidence" value="ECO:0007669"/>
    <property type="project" value="UniProtKB-UniRule"/>
</dbReference>
<comment type="similarity">
    <text evidence="1 8">Belongs to the CoaE family.</text>
</comment>
<dbReference type="GO" id="GO:0004140">
    <property type="term" value="F:dephospho-CoA kinase activity"/>
    <property type="evidence" value="ECO:0007669"/>
    <property type="project" value="UniProtKB-UniRule"/>
</dbReference>
<protein>
    <recommendedName>
        <fullName evidence="8 9">Dephospho-CoA kinase</fullName>
        <ecNumber evidence="8 9">2.7.1.24</ecNumber>
    </recommendedName>
    <alternativeName>
        <fullName evidence="8">Dephosphocoenzyme A kinase</fullName>
    </alternativeName>
</protein>
<dbReference type="AlphaFoldDB" id="A0A938XSM4"/>
<dbReference type="SUPFAM" id="SSF52540">
    <property type="entry name" value="P-loop containing nucleoside triphosphate hydrolases"/>
    <property type="match status" value="1"/>
</dbReference>
<comment type="subcellular location">
    <subcellularLocation>
        <location evidence="8">Cytoplasm</location>
    </subcellularLocation>
</comment>
<keyword evidence="4 8" id="KW-0547">Nucleotide-binding</keyword>